<accession>A6WH50</accession>
<dbReference type="Pfam" id="PF17782">
    <property type="entry name" value="WHD_DprA"/>
    <property type="match status" value="1"/>
</dbReference>
<keyword evidence="2" id="KW-0614">Plasmid</keyword>
<proteinExistence type="predicted"/>
<gene>
    <name evidence="2" type="ordered locus">Krad_4681</name>
</gene>
<geneLocation type="plasmid" evidence="2 3">
    <name>pKRAD01</name>
</geneLocation>
<dbReference type="HOGENOM" id="CLU_1765591_0_0_11"/>
<dbReference type="Proteomes" id="UP000001116">
    <property type="component" value="Plasmid pKRAD01"/>
</dbReference>
<organism evidence="2 3">
    <name type="scientific">Kineococcus radiotolerans (strain ATCC BAA-149 / DSM 14245 / SRS30216)</name>
    <dbReference type="NCBI Taxonomy" id="266940"/>
    <lineage>
        <taxon>Bacteria</taxon>
        <taxon>Bacillati</taxon>
        <taxon>Actinomycetota</taxon>
        <taxon>Actinomycetes</taxon>
        <taxon>Kineosporiales</taxon>
        <taxon>Kineosporiaceae</taxon>
        <taxon>Kineococcus</taxon>
    </lineage>
</organism>
<feature type="domain" description="DprA winged helix" evidence="1">
    <location>
        <begin position="84"/>
        <end position="133"/>
    </location>
</feature>
<dbReference type="RefSeq" id="WP_012001883.1">
    <property type="nucleotide sequence ID" value="NC_009806.1"/>
</dbReference>
<reference evidence="3" key="1">
    <citation type="journal article" date="2008" name="PLoS ONE">
        <title>Survival in nuclear waste, extreme resistance, and potential applications gleaned from the genome sequence of Kineococcus radiotolerans SRS30216.</title>
        <authorList>
            <person name="Bagwell C.E."/>
            <person name="Bhat S."/>
            <person name="Hawkins G.M."/>
            <person name="Smith B.W."/>
            <person name="Biswas T."/>
            <person name="Hoover T.R."/>
            <person name="Saunders E."/>
            <person name="Han C.S."/>
            <person name="Tsodikov O.V."/>
            <person name="Shimkets L.J."/>
        </authorList>
    </citation>
    <scope>NUCLEOTIDE SEQUENCE [LARGE SCALE GENOMIC DNA]</scope>
    <source>
        <strain evidence="3">ATCC BAA-149 / DSM 14245 / SRS30216</strain>
    </source>
</reference>
<keyword evidence="3" id="KW-1185">Reference proteome</keyword>
<evidence type="ECO:0000313" key="3">
    <source>
        <dbReference type="Proteomes" id="UP000001116"/>
    </source>
</evidence>
<name>A6WH50_KINRD</name>
<dbReference type="EMBL" id="CP000751">
    <property type="protein sequence ID" value="ABS06139.1"/>
    <property type="molecule type" value="Genomic_DNA"/>
</dbReference>
<dbReference type="Gene3D" id="1.10.10.10">
    <property type="entry name" value="Winged helix-like DNA-binding domain superfamily/Winged helix DNA-binding domain"/>
    <property type="match status" value="1"/>
</dbReference>
<dbReference type="InterPro" id="IPR041614">
    <property type="entry name" value="DprA_WH"/>
</dbReference>
<evidence type="ECO:0000259" key="1">
    <source>
        <dbReference type="Pfam" id="PF17782"/>
    </source>
</evidence>
<dbReference type="InterPro" id="IPR036388">
    <property type="entry name" value="WH-like_DNA-bd_sf"/>
</dbReference>
<dbReference type="KEGG" id="kra:Krad_4681"/>
<protein>
    <recommendedName>
        <fullName evidence="1">DprA winged helix domain-containing protein</fullName>
    </recommendedName>
</protein>
<dbReference type="AlphaFoldDB" id="A6WH50"/>
<sequence length="147" mass="16093">MTAQTATNTAAPSRVWRTLTADGESRGYDTRANTKAAARRVVKRTGRSCGIEQWSPQHSQDEVNEGWALVEVVEPEGARGTFEPPAAPLPADTLDRIVGCLHRDPIAFGVLVERTGIDVDTLRAGLLQLQKQGRADIDYGFGWRLVH</sequence>
<evidence type="ECO:0000313" key="2">
    <source>
        <dbReference type="EMBL" id="ABS06139.1"/>
    </source>
</evidence>